<name>A0A0L7MA70_PLAF4</name>
<feature type="compositionally biased region" description="Polar residues" evidence="1">
    <location>
        <begin position="50"/>
        <end position="73"/>
    </location>
</feature>
<dbReference type="AlphaFoldDB" id="A0A0L7MA70"/>
<dbReference type="KEGG" id="pfd:PFDG_05034"/>
<reference evidence="3" key="2">
    <citation type="submission" date="2006-09" db="EMBL/GenBank/DDBJ databases">
        <title>The genome sequence of Plasmodium falciparum Dd2.</title>
        <authorList>
            <consortium name="The Broad Institute Genome Sequencing Platform"/>
            <person name="Birren B."/>
            <person name="Lander E."/>
            <person name="Galagan J."/>
            <person name="Nusbaum C."/>
            <person name="Devon K."/>
            <person name="Henn M."/>
            <person name="Jaffe D."/>
            <person name="Butler J."/>
            <person name="Alvarez P."/>
            <person name="Gnerre S."/>
            <person name="Grabherr M."/>
            <person name="Kleber M."/>
            <person name="Mauceli E."/>
            <person name="Brockman W."/>
            <person name="MacCallum I.A."/>
            <person name="Rounsley S."/>
            <person name="Young S."/>
            <person name="LaButti K."/>
            <person name="Pushparaj V."/>
            <person name="DeCaprio D."/>
            <person name="Crawford M."/>
            <person name="Koehrsen M."/>
            <person name="Engels R."/>
            <person name="Montgomery P."/>
            <person name="Pearson M."/>
            <person name="Howarth C."/>
            <person name="Larson L."/>
            <person name="Luoma S."/>
            <person name="White J."/>
            <person name="Kodira C."/>
            <person name="Zeng Q."/>
            <person name="O'Leary S."/>
            <person name="Yandava C."/>
            <person name="Alvarado L."/>
            <person name="Wirth D."/>
            <person name="Volkman S."/>
            <person name="Hartl D."/>
        </authorList>
    </citation>
    <scope>NUCLEOTIDE SEQUENCE [LARGE SCALE GENOMIC DNA]</scope>
</reference>
<evidence type="ECO:0000313" key="2">
    <source>
        <dbReference type="EMBL" id="KOB89485.1"/>
    </source>
</evidence>
<dbReference type="EMBL" id="GG702531">
    <property type="protein sequence ID" value="KOB89485.1"/>
    <property type="molecule type" value="Genomic_DNA"/>
</dbReference>
<evidence type="ECO:0000313" key="3">
    <source>
        <dbReference type="Proteomes" id="UP000054282"/>
    </source>
</evidence>
<proteinExistence type="predicted"/>
<evidence type="ECO:0000256" key="1">
    <source>
        <dbReference type="SAM" id="MobiDB-lite"/>
    </source>
</evidence>
<gene>
    <name evidence="2" type="ORF">PFDG_05034</name>
</gene>
<dbReference type="Proteomes" id="UP000054282">
    <property type="component" value="Unassembled WGS sequence"/>
</dbReference>
<accession>A0A0L7MA70</accession>
<feature type="region of interest" description="Disordered" evidence="1">
    <location>
        <begin position="1"/>
        <end position="73"/>
    </location>
</feature>
<feature type="non-terminal residue" evidence="2">
    <location>
        <position position="1"/>
    </location>
</feature>
<organism evidence="2 3">
    <name type="scientific">Plasmodium falciparum (isolate Dd2)</name>
    <dbReference type="NCBI Taxonomy" id="57267"/>
    <lineage>
        <taxon>Eukaryota</taxon>
        <taxon>Sar</taxon>
        <taxon>Alveolata</taxon>
        <taxon>Apicomplexa</taxon>
        <taxon>Aconoidasida</taxon>
        <taxon>Haemosporida</taxon>
        <taxon>Plasmodiidae</taxon>
        <taxon>Plasmodium</taxon>
        <taxon>Plasmodium (Laverania)</taxon>
    </lineage>
</organism>
<protein>
    <submittedName>
        <fullName evidence="2">Uncharacterized protein</fullName>
    </submittedName>
</protein>
<reference evidence="3" key="1">
    <citation type="submission" date="2006-09" db="EMBL/GenBank/DDBJ databases">
        <title>Annotation of Plasmodium falciparum Dd2.</title>
        <authorList>
            <consortium name="The Broad Institute Genome Sequencing Platform"/>
            <person name="Volkman S.K."/>
            <person name="Neafsey D.E."/>
            <person name="Dash A.P."/>
            <person name="Chitnis C.E."/>
            <person name="Hartl D.L."/>
            <person name="Young S.K."/>
            <person name="Zeng Q."/>
            <person name="Koehrsen M."/>
            <person name="Alvarado L."/>
            <person name="Berlin A."/>
            <person name="Borenstein D."/>
            <person name="Chapman S.B."/>
            <person name="Chen Z."/>
            <person name="Engels R."/>
            <person name="Freedman E."/>
            <person name="Gellesch M."/>
            <person name="Goldberg J."/>
            <person name="Griggs A."/>
            <person name="Gujja S."/>
            <person name="Heilman E.R."/>
            <person name="Heiman D.I."/>
            <person name="Howarth C."/>
            <person name="Jen D."/>
            <person name="Larson L."/>
            <person name="Mehta T."/>
            <person name="Neiman D."/>
            <person name="Park D."/>
            <person name="Pearson M."/>
            <person name="Roberts A."/>
            <person name="Saif S."/>
            <person name="Shea T."/>
            <person name="Shenoy N."/>
            <person name="Sisk P."/>
            <person name="Stolte C."/>
            <person name="Sykes S."/>
            <person name="Walk T."/>
            <person name="White J."/>
            <person name="Yandava C."/>
            <person name="Haas B."/>
            <person name="Henn M.R."/>
            <person name="Nusbaum C."/>
            <person name="Birren B."/>
        </authorList>
    </citation>
    <scope>NUCLEOTIDE SEQUENCE [LARGE SCALE GENOMIC DNA]</scope>
</reference>
<sequence length="73" mass="8660">EKKYKRTGEDLSTLLNSNHNNEYNHKNEHNRHNEHNHHNEHDNNNNNNNKVTKSQSASPHLSNVSTWNKPFLH</sequence>
<feature type="compositionally biased region" description="Basic and acidic residues" evidence="1">
    <location>
        <begin position="22"/>
        <end position="43"/>
    </location>
</feature>